<dbReference type="Gene3D" id="3.30.60.90">
    <property type="match status" value="1"/>
</dbReference>
<dbReference type="InterPro" id="IPR001751">
    <property type="entry name" value="S100/CaBP7/8-like_CS"/>
</dbReference>
<gene>
    <name evidence="6" type="ORF">RHGRI_003680</name>
</gene>
<evidence type="ECO:0000259" key="5">
    <source>
        <dbReference type="PROSITE" id="PS50222"/>
    </source>
</evidence>
<evidence type="ECO:0000313" key="6">
    <source>
        <dbReference type="EMBL" id="KAG5560444.1"/>
    </source>
</evidence>
<keyword evidence="2" id="KW-0863">Zinc-finger</keyword>
<dbReference type="SMART" id="SM00054">
    <property type="entry name" value="EFh"/>
    <property type="match status" value="2"/>
</dbReference>
<dbReference type="InterPro" id="IPR018247">
    <property type="entry name" value="EF_Hand_1_Ca_BS"/>
</dbReference>
<dbReference type="SUPFAM" id="SSF47473">
    <property type="entry name" value="EF-hand"/>
    <property type="match status" value="1"/>
</dbReference>
<dbReference type="PROSITE" id="PS00018">
    <property type="entry name" value="EF_HAND_1"/>
    <property type="match status" value="1"/>
</dbReference>
<dbReference type="InterPro" id="IPR011992">
    <property type="entry name" value="EF-hand-dom_pair"/>
</dbReference>
<keyword evidence="3" id="KW-0862">Zinc</keyword>
<dbReference type="AlphaFoldDB" id="A0AAV6L7P5"/>
<dbReference type="GO" id="GO:0008270">
    <property type="term" value="F:zinc ion binding"/>
    <property type="evidence" value="ECO:0007669"/>
    <property type="project" value="UniProtKB-KW"/>
</dbReference>
<dbReference type="InterPro" id="IPR043145">
    <property type="entry name" value="Znf_ZZ_sf"/>
</dbReference>
<protein>
    <recommendedName>
        <fullName evidence="5">EF-hand domain-containing protein</fullName>
    </recommendedName>
</protein>
<dbReference type="Pfam" id="PF13499">
    <property type="entry name" value="EF-hand_7"/>
    <property type="match status" value="1"/>
</dbReference>
<dbReference type="EMBL" id="JACTNZ010000002">
    <property type="protein sequence ID" value="KAG5560444.1"/>
    <property type="molecule type" value="Genomic_DNA"/>
</dbReference>
<feature type="domain" description="EF-hand" evidence="5">
    <location>
        <begin position="20"/>
        <end position="55"/>
    </location>
</feature>
<comment type="caution">
    <text evidence="6">The sequence shown here is derived from an EMBL/GenBank/DDBJ whole genome shotgun (WGS) entry which is preliminary data.</text>
</comment>
<sequence>MNYNKIRVAAMAYYANLSDEERLEAQKFYKSLDTDGNGTISHNEYFSFLKKEGYRDTQNLFKMLDKNGDGVLDFEECITLFFMIRVHHNHVSCDGCGASMWDIYFVCAECYEAGGNTYDLCCDCYPKKNFKHLHAVFFDNFKLLRDM</sequence>
<dbReference type="CDD" id="cd00051">
    <property type="entry name" value="EFh"/>
    <property type="match status" value="1"/>
</dbReference>
<evidence type="ECO:0000256" key="2">
    <source>
        <dbReference type="ARBA" id="ARBA00022771"/>
    </source>
</evidence>
<keyword evidence="1" id="KW-0479">Metal-binding</keyword>
<name>A0AAV6L7P5_9ERIC</name>
<dbReference type="InterPro" id="IPR002048">
    <property type="entry name" value="EF_hand_dom"/>
</dbReference>
<reference evidence="6" key="1">
    <citation type="submission" date="2020-08" db="EMBL/GenBank/DDBJ databases">
        <title>Plant Genome Project.</title>
        <authorList>
            <person name="Zhang R.-G."/>
        </authorList>
    </citation>
    <scope>NUCLEOTIDE SEQUENCE</scope>
    <source>
        <strain evidence="6">WSP0</strain>
        <tissue evidence="6">Leaf</tissue>
    </source>
</reference>
<dbReference type="SUPFAM" id="SSF57850">
    <property type="entry name" value="RING/U-box"/>
    <property type="match status" value="1"/>
</dbReference>
<evidence type="ECO:0000256" key="3">
    <source>
        <dbReference type="ARBA" id="ARBA00022833"/>
    </source>
</evidence>
<dbReference type="PROSITE" id="PS50222">
    <property type="entry name" value="EF_HAND_2"/>
    <property type="match status" value="2"/>
</dbReference>
<dbReference type="Proteomes" id="UP000823749">
    <property type="component" value="Chromosome 2"/>
</dbReference>
<organism evidence="6 7">
    <name type="scientific">Rhododendron griersonianum</name>
    <dbReference type="NCBI Taxonomy" id="479676"/>
    <lineage>
        <taxon>Eukaryota</taxon>
        <taxon>Viridiplantae</taxon>
        <taxon>Streptophyta</taxon>
        <taxon>Embryophyta</taxon>
        <taxon>Tracheophyta</taxon>
        <taxon>Spermatophyta</taxon>
        <taxon>Magnoliopsida</taxon>
        <taxon>eudicotyledons</taxon>
        <taxon>Gunneridae</taxon>
        <taxon>Pentapetalae</taxon>
        <taxon>asterids</taxon>
        <taxon>Ericales</taxon>
        <taxon>Ericaceae</taxon>
        <taxon>Ericoideae</taxon>
        <taxon>Rhodoreae</taxon>
        <taxon>Rhododendron</taxon>
    </lineage>
</organism>
<keyword evidence="7" id="KW-1185">Reference proteome</keyword>
<dbReference type="GO" id="GO:0005509">
    <property type="term" value="F:calcium ion binding"/>
    <property type="evidence" value="ECO:0007669"/>
    <property type="project" value="InterPro"/>
</dbReference>
<proteinExistence type="predicted"/>
<evidence type="ECO:0000256" key="1">
    <source>
        <dbReference type="ARBA" id="ARBA00022723"/>
    </source>
</evidence>
<accession>A0AAV6L7P5</accession>
<evidence type="ECO:0000313" key="7">
    <source>
        <dbReference type="Proteomes" id="UP000823749"/>
    </source>
</evidence>
<feature type="domain" description="EF-hand" evidence="5">
    <location>
        <begin position="58"/>
        <end position="87"/>
    </location>
</feature>
<dbReference type="PROSITE" id="PS00303">
    <property type="entry name" value="S100_CABP"/>
    <property type="match status" value="1"/>
</dbReference>
<keyword evidence="4" id="KW-0106">Calcium</keyword>
<dbReference type="Gene3D" id="1.10.238.10">
    <property type="entry name" value="EF-hand"/>
    <property type="match status" value="1"/>
</dbReference>
<evidence type="ECO:0000256" key="4">
    <source>
        <dbReference type="ARBA" id="ARBA00022837"/>
    </source>
</evidence>